<proteinExistence type="predicted"/>
<protein>
    <recommendedName>
        <fullName evidence="1">Endonuclease GajA/Old nuclease/RecF-like AAA domain-containing protein</fullName>
    </recommendedName>
</protein>
<comment type="caution">
    <text evidence="2">The sequence shown here is derived from an EMBL/GenBank/DDBJ whole genome shotgun (WGS) entry which is preliminary data.</text>
</comment>
<name>A0A0N1ECU3_9HELI</name>
<gene>
    <name evidence="2" type="ORF">HPU229334_01605</name>
</gene>
<feature type="domain" description="Endonuclease GajA/Old nuclease/RecF-like AAA" evidence="1">
    <location>
        <begin position="155"/>
        <end position="306"/>
    </location>
</feature>
<dbReference type="AlphaFoldDB" id="A0A0N1ECU3"/>
<dbReference type="SUPFAM" id="SSF52540">
    <property type="entry name" value="P-loop containing nucleoside triphosphate hydrolases"/>
    <property type="match status" value="1"/>
</dbReference>
<sequence length="394" mass="45812">MKKQELIIRNLGPIKEADIIIMPFTIFIGESGSGKSIIMRTISMFQWIYKKMQYKMFLKASNAKKDPLRFRLERILKDSLLEDFVSKETYIEYKIEDVTIATISQGKLTPKYDSLKQNEFCINKILFLNDNRSSIAEILSSPSGLRARFSLYTNDMISNFKESLSKMNQEMQTMNINVLKKKKVAYEQYYIQRDNKEIKFENSSSGEKSSVIIELICSHFATKYDFEEAFIGGIREFLWELDIDKLKNVKEYLMQMQNNRNMCILIEEPESNLYPSNQEKMSYYLANLRVKEHKPQVIISTHSPYMLSAFNNVIYANQLLKQGAEKEILEKIVPTSINSEDFIAYKIDSGEVKNIIDKETGLINAEEIDNASDNIMNKFDSLIELSNTLKDNQK</sequence>
<organism evidence="2 3">
    <name type="scientific">Helicobacter pullorum</name>
    <dbReference type="NCBI Taxonomy" id="35818"/>
    <lineage>
        <taxon>Bacteria</taxon>
        <taxon>Pseudomonadati</taxon>
        <taxon>Campylobacterota</taxon>
        <taxon>Epsilonproteobacteria</taxon>
        <taxon>Campylobacterales</taxon>
        <taxon>Helicobacteraceae</taxon>
        <taxon>Helicobacter</taxon>
    </lineage>
</organism>
<dbReference type="RefSeq" id="WP_054197535.1">
    <property type="nucleotide sequence ID" value="NZ_JNOC01000015.1"/>
</dbReference>
<dbReference type="Proteomes" id="UP000037997">
    <property type="component" value="Unassembled WGS sequence"/>
</dbReference>
<dbReference type="Gene3D" id="3.40.50.300">
    <property type="entry name" value="P-loop containing nucleotide triphosphate hydrolases"/>
    <property type="match status" value="1"/>
</dbReference>
<evidence type="ECO:0000259" key="1">
    <source>
        <dbReference type="Pfam" id="PF13175"/>
    </source>
</evidence>
<accession>A0A0N1ECU3</accession>
<dbReference type="InterPro" id="IPR041685">
    <property type="entry name" value="AAA_GajA/Old/RecF-like"/>
</dbReference>
<reference evidence="2 3" key="1">
    <citation type="submission" date="2014-06" db="EMBL/GenBank/DDBJ databases">
        <title>Helicobacter pullorum isolates in fresh chicken meat - phenotypic and genotypic features.</title>
        <authorList>
            <person name="Borges V."/>
            <person name="Santos A."/>
            <person name="Correia C.B."/>
            <person name="Saraiva M."/>
            <person name="Menard A."/>
            <person name="Vieira L."/>
            <person name="Sampaio D.A."/>
            <person name="Gomes J.P."/>
            <person name="Oleastro M."/>
        </authorList>
    </citation>
    <scope>NUCLEOTIDE SEQUENCE [LARGE SCALE GENOMIC DNA]</scope>
    <source>
        <strain evidence="2 3">229334/12</strain>
    </source>
</reference>
<dbReference type="PANTHER" id="PTHR43581">
    <property type="entry name" value="ATP/GTP PHOSPHATASE"/>
    <property type="match status" value="1"/>
</dbReference>
<dbReference type="InterPro" id="IPR027417">
    <property type="entry name" value="P-loop_NTPase"/>
</dbReference>
<dbReference type="PANTHER" id="PTHR43581:SF4">
    <property type="entry name" value="ATP_GTP PHOSPHATASE"/>
    <property type="match status" value="1"/>
</dbReference>
<dbReference type="PATRIC" id="fig|35818.11.peg.312"/>
<dbReference type="Pfam" id="PF13175">
    <property type="entry name" value="AAA_15"/>
    <property type="match status" value="1"/>
</dbReference>
<evidence type="ECO:0000313" key="3">
    <source>
        <dbReference type="Proteomes" id="UP000037997"/>
    </source>
</evidence>
<evidence type="ECO:0000313" key="2">
    <source>
        <dbReference type="EMBL" id="KPH56442.1"/>
    </source>
</evidence>
<dbReference type="InterPro" id="IPR051396">
    <property type="entry name" value="Bact_Antivir_Def_Nuclease"/>
</dbReference>
<dbReference type="EMBL" id="JNOC01000015">
    <property type="protein sequence ID" value="KPH56442.1"/>
    <property type="molecule type" value="Genomic_DNA"/>
</dbReference>